<protein>
    <submittedName>
        <fullName evidence="2">Uncharacterized protein</fullName>
    </submittedName>
</protein>
<name>A0A6A6QJ30_9PEZI</name>
<feature type="compositionally biased region" description="Polar residues" evidence="1">
    <location>
        <begin position="28"/>
        <end position="52"/>
    </location>
</feature>
<feature type="region of interest" description="Disordered" evidence="1">
    <location>
        <begin position="1"/>
        <end position="106"/>
    </location>
</feature>
<proteinExistence type="predicted"/>
<accession>A0A6A6QJ30</accession>
<reference evidence="2" key="1">
    <citation type="journal article" date="2020" name="Stud. Mycol.">
        <title>101 Dothideomycetes genomes: a test case for predicting lifestyles and emergence of pathogens.</title>
        <authorList>
            <person name="Haridas S."/>
            <person name="Albert R."/>
            <person name="Binder M."/>
            <person name="Bloem J."/>
            <person name="Labutti K."/>
            <person name="Salamov A."/>
            <person name="Andreopoulos B."/>
            <person name="Baker S."/>
            <person name="Barry K."/>
            <person name="Bills G."/>
            <person name="Bluhm B."/>
            <person name="Cannon C."/>
            <person name="Castanera R."/>
            <person name="Culley D."/>
            <person name="Daum C."/>
            <person name="Ezra D."/>
            <person name="Gonzalez J."/>
            <person name="Henrissat B."/>
            <person name="Kuo A."/>
            <person name="Liang C."/>
            <person name="Lipzen A."/>
            <person name="Lutzoni F."/>
            <person name="Magnuson J."/>
            <person name="Mondo S."/>
            <person name="Nolan M."/>
            <person name="Ohm R."/>
            <person name="Pangilinan J."/>
            <person name="Park H.-J."/>
            <person name="Ramirez L."/>
            <person name="Alfaro M."/>
            <person name="Sun H."/>
            <person name="Tritt A."/>
            <person name="Yoshinaga Y."/>
            <person name="Zwiers L.-H."/>
            <person name="Turgeon B."/>
            <person name="Goodwin S."/>
            <person name="Spatafora J."/>
            <person name="Crous P."/>
            <person name="Grigoriev I."/>
        </authorList>
    </citation>
    <scope>NUCLEOTIDE SEQUENCE</scope>
    <source>
        <strain evidence="2">CBS 269.34</strain>
    </source>
</reference>
<dbReference type="Proteomes" id="UP000799750">
    <property type="component" value="Unassembled WGS sequence"/>
</dbReference>
<feature type="region of interest" description="Disordered" evidence="1">
    <location>
        <begin position="119"/>
        <end position="156"/>
    </location>
</feature>
<sequence>MSGPAGYPPQGGYNTGQPQRQMAHPNAQGFQYSSQANAHATQTPRTYQNAGQSPMAHPNVQGFQFPTQAAHGHQYGNAATQTPQYSSPQLSPQSHTRNRHTAMGGGQPVFAATQQWYQGMGQGQGQGGAVTGAASRIDPRFPGYGPVPQIPPQWRQ</sequence>
<feature type="compositionally biased region" description="Low complexity" evidence="1">
    <location>
        <begin position="81"/>
        <end position="94"/>
    </location>
</feature>
<gene>
    <name evidence="2" type="ORF">BU16DRAFT_541930</name>
</gene>
<dbReference type="EMBL" id="MU004194">
    <property type="protein sequence ID" value="KAF2491990.1"/>
    <property type="molecule type" value="Genomic_DNA"/>
</dbReference>
<dbReference type="OrthoDB" id="10509078at2759"/>
<evidence type="ECO:0000313" key="2">
    <source>
        <dbReference type="EMBL" id="KAF2491990.1"/>
    </source>
</evidence>
<keyword evidence="3" id="KW-1185">Reference proteome</keyword>
<organism evidence="2 3">
    <name type="scientific">Lophium mytilinum</name>
    <dbReference type="NCBI Taxonomy" id="390894"/>
    <lineage>
        <taxon>Eukaryota</taxon>
        <taxon>Fungi</taxon>
        <taxon>Dikarya</taxon>
        <taxon>Ascomycota</taxon>
        <taxon>Pezizomycotina</taxon>
        <taxon>Dothideomycetes</taxon>
        <taxon>Pleosporomycetidae</taxon>
        <taxon>Mytilinidiales</taxon>
        <taxon>Mytilinidiaceae</taxon>
        <taxon>Lophium</taxon>
    </lineage>
</organism>
<feature type="compositionally biased region" description="Gly residues" evidence="1">
    <location>
        <begin position="120"/>
        <end position="130"/>
    </location>
</feature>
<evidence type="ECO:0000256" key="1">
    <source>
        <dbReference type="SAM" id="MobiDB-lite"/>
    </source>
</evidence>
<evidence type="ECO:0000313" key="3">
    <source>
        <dbReference type="Proteomes" id="UP000799750"/>
    </source>
</evidence>
<dbReference type="AlphaFoldDB" id="A0A6A6QJ30"/>